<name>A0A9D0ZAX1_9FIRM</name>
<gene>
    <name evidence="1" type="ORF">IAB73_09155</name>
</gene>
<proteinExistence type="predicted"/>
<reference evidence="1" key="2">
    <citation type="journal article" date="2021" name="PeerJ">
        <title>Extensive microbial diversity within the chicken gut microbiome revealed by metagenomics and culture.</title>
        <authorList>
            <person name="Gilroy R."/>
            <person name="Ravi A."/>
            <person name="Getino M."/>
            <person name="Pursley I."/>
            <person name="Horton D.L."/>
            <person name="Alikhan N.F."/>
            <person name="Baker D."/>
            <person name="Gharbi K."/>
            <person name="Hall N."/>
            <person name="Watson M."/>
            <person name="Adriaenssens E.M."/>
            <person name="Foster-Nyarko E."/>
            <person name="Jarju S."/>
            <person name="Secka A."/>
            <person name="Antonio M."/>
            <person name="Oren A."/>
            <person name="Chaudhuri R.R."/>
            <person name="La Ragione R."/>
            <person name="Hildebrand F."/>
            <person name="Pallen M.J."/>
        </authorList>
    </citation>
    <scope>NUCLEOTIDE SEQUENCE</scope>
    <source>
        <strain evidence="1">ChiSxjej2B14-6234</strain>
    </source>
</reference>
<dbReference type="SUPFAM" id="SSF52777">
    <property type="entry name" value="CoA-dependent acyltransferases"/>
    <property type="match status" value="1"/>
</dbReference>
<evidence type="ECO:0000313" key="2">
    <source>
        <dbReference type="Proteomes" id="UP000886887"/>
    </source>
</evidence>
<dbReference type="Proteomes" id="UP000886887">
    <property type="component" value="Unassembled WGS sequence"/>
</dbReference>
<evidence type="ECO:0000313" key="1">
    <source>
        <dbReference type="EMBL" id="HIQ72359.1"/>
    </source>
</evidence>
<dbReference type="InterPro" id="IPR023213">
    <property type="entry name" value="CAT-like_dom_sf"/>
</dbReference>
<dbReference type="AlphaFoldDB" id="A0A9D0ZAX1"/>
<dbReference type="Gene3D" id="3.30.559.10">
    <property type="entry name" value="Chloramphenicol acetyltransferase-like domain"/>
    <property type="match status" value="1"/>
</dbReference>
<accession>A0A9D0ZAX1</accession>
<organism evidence="1 2">
    <name type="scientific">Candidatus Onthenecus intestinigallinarum</name>
    <dbReference type="NCBI Taxonomy" id="2840875"/>
    <lineage>
        <taxon>Bacteria</taxon>
        <taxon>Bacillati</taxon>
        <taxon>Bacillota</taxon>
        <taxon>Clostridia</taxon>
        <taxon>Eubacteriales</taxon>
        <taxon>Candidatus Onthenecus</taxon>
    </lineage>
</organism>
<comment type="caution">
    <text evidence="1">The sequence shown here is derived from an EMBL/GenBank/DDBJ whole genome shotgun (WGS) entry which is preliminary data.</text>
</comment>
<protein>
    <recommendedName>
        <fullName evidence="3">Alcohol acetyltransferase</fullName>
    </recommendedName>
</protein>
<evidence type="ECO:0008006" key="3">
    <source>
        <dbReference type="Google" id="ProtNLM"/>
    </source>
</evidence>
<reference evidence="1" key="1">
    <citation type="submission" date="2020-10" db="EMBL/GenBank/DDBJ databases">
        <authorList>
            <person name="Gilroy R."/>
        </authorList>
    </citation>
    <scope>NUCLEOTIDE SEQUENCE</scope>
    <source>
        <strain evidence="1">ChiSxjej2B14-6234</strain>
    </source>
</reference>
<dbReference type="Gene3D" id="3.30.559.30">
    <property type="entry name" value="Nonribosomal peptide synthetase, condensation domain"/>
    <property type="match status" value="1"/>
</dbReference>
<sequence length="420" mass="47290">MIPLAKNWSRLDNAAKIFPPTSGKADTRVFRLSCTLTEPVDPDPLARALSDAMIDFPSFRYVLKRGLFWYYLEEGDFPATVCEEDAPPCAALYQGFASPLFAVTYYGARINLEVYHALTDATGALQFLRTLIYRYLLLRHPELARDGVPALDYDASRGQRMDDSFDRYYSGKRRRMASGPVAYQLRGLRHPQWRQQVIVGTTSASGLLQRARAMGATITELLAAILLLCIDAERPLRARRRPVVVTIPVNLRKYFDSASARNFFSVVNVGYDFRSGPATLEAVVSSVRESLRQALTPEVLENRLNALGALERNPFMRAIPLFLKDPVMRLSCDIAERDFTASLSNVGRITMPEALMPFLERFDVYCATRKMQLCVCSLGDTLSMGFTTSLVSTDVQRRFFRALTAMDLDVTIYANHPESR</sequence>
<dbReference type="EMBL" id="DVFJ01000033">
    <property type="protein sequence ID" value="HIQ72359.1"/>
    <property type="molecule type" value="Genomic_DNA"/>
</dbReference>